<evidence type="ECO:0000256" key="1">
    <source>
        <dbReference type="ARBA" id="ARBA00010613"/>
    </source>
</evidence>
<evidence type="ECO:0000313" key="4">
    <source>
        <dbReference type="Proteomes" id="UP000000214"/>
    </source>
</evidence>
<comment type="similarity">
    <text evidence="1">Belongs to the carbon-nitrogen hydrolase superfamily. NIT1/NIT2 family.</text>
</comment>
<dbReference type="Gene3D" id="3.60.110.10">
    <property type="entry name" value="Carbon-nitrogen hydrolase"/>
    <property type="match status" value="1"/>
</dbReference>
<dbReference type="PANTHER" id="PTHR23088">
    <property type="entry name" value="NITRILASE-RELATED"/>
    <property type="match status" value="1"/>
</dbReference>
<proteinExistence type="inferred from homology"/>
<dbReference type="STRING" id="1171373.PACID_03520"/>
<dbReference type="SUPFAM" id="SSF56317">
    <property type="entry name" value="Carbon-nitrogen hydrolase"/>
    <property type="match status" value="1"/>
</dbReference>
<dbReference type="CDD" id="cd07581">
    <property type="entry name" value="nitrilase_3"/>
    <property type="match status" value="1"/>
</dbReference>
<feature type="domain" description="CN hydrolase" evidence="2">
    <location>
        <begin position="1"/>
        <end position="251"/>
    </location>
</feature>
<sequence>MRIALMQVITGRDVDANLDLVRSQTALAASEGAELVVFPEATMRAFGHNLTRIAEPFDGPFATGIREIAREHRVTVAAGMFTPGDEGRVRNTLLVARPDGAVIGYDKIHLFDAFGFAESDTVTPGTEPTVCTIAGAPVGLAVCYDVRFPNLFIRLAEAGARIILLPASWGAGITDEQRVAKLDQWRLLARARALDSTCFIVAVGQGNPATIGQEPSTAPTGIGHSMAIAPDGRILCELGEGQEFRIVDIDPDAVEPVRASIPVLANRRI</sequence>
<dbReference type="eggNOG" id="COG0388">
    <property type="taxonomic scope" value="Bacteria"/>
</dbReference>
<protein>
    <submittedName>
        <fullName evidence="3">Hydrolase</fullName>
    </submittedName>
</protein>
<evidence type="ECO:0000313" key="3">
    <source>
        <dbReference type="EMBL" id="AFV88200.1"/>
    </source>
</evidence>
<dbReference type="Proteomes" id="UP000000214">
    <property type="component" value="Chromosome"/>
</dbReference>
<evidence type="ECO:0000259" key="2">
    <source>
        <dbReference type="PROSITE" id="PS50263"/>
    </source>
</evidence>
<keyword evidence="3" id="KW-0378">Hydrolase</keyword>
<organism evidence="3 4">
    <name type="scientific">Acidipropionibacterium acidipropionici (strain ATCC 4875 / DSM 20272 / JCM 6432 / NBRC 12425 / NCIMB 8070 / 4)</name>
    <name type="common">Propionibacterium acidipropionici</name>
    <dbReference type="NCBI Taxonomy" id="1171373"/>
    <lineage>
        <taxon>Bacteria</taxon>
        <taxon>Bacillati</taxon>
        <taxon>Actinomycetota</taxon>
        <taxon>Actinomycetes</taxon>
        <taxon>Propionibacteriales</taxon>
        <taxon>Propionibacteriaceae</taxon>
        <taxon>Acidipropionibacterium</taxon>
    </lineage>
</organism>
<name>K7SFZ4_ACIA4</name>
<dbReference type="GO" id="GO:0016787">
    <property type="term" value="F:hydrolase activity"/>
    <property type="evidence" value="ECO:0007669"/>
    <property type="project" value="UniProtKB-KW"/>
</dbReference>
<dbReference type="PROSITE" id="PS01227">
    <property type="entry name" value="UPF0012"/>
    <property type="match status" value="1"/>
</dbReference>
<dbReference type="InterPro" id="IPR003010">
    <property type="entry name" value="C-N_Hydrolase"/>
</dbReference>
<dbReference type="RefSeq" id="WP_015069117.1">
    <property type="nucleotide sequence ID" value="NC_019395.1"/>
</dbReference>
<dbReference type="InterPro" id="IPR036526">
    <property type="entry name" value="C-N_Hydrolase_sf"/>
</dbReference>
<accession>K7SFZ4</accession>
<dbReference type="AlphaFoldDB" id="K7SFZ4"/>
<dbReference type="HOGENOM" id="CLU_030130_1_2_11"/>
<gene>
    <name evidence="3" type="ordered locus">PACID_03520</name>
</gene>
<dbReference type="PATRIC" id="fig|1171373.8.peg.354"/>
<dbReference type="EMBL" id="CP003493">
    <property type="protein sequence ID" value="AFV88200.1"/>
    <property type="molecule type" value="Genomic_DNA"/>
</dbReference>
<dbReference type="PANTHER" id="PTHR23088:SF27">
    <property type="entry name" value="DEAMINATED GLUTATHIONE AMIDASE"/>
    <property type="match status" value="1"/>
</dbReference>
<reference evidence="3 4" key="1">
    <citation type="journal article" date="2012" name="BMC Genomics">
        <title>The genome sequence of Propionibacterium acidipropionici provides insights into its biotechnological and industrial potential.</title>
        <authorList>
            <person name="Parizzi L.P."/>
            <person name="Grassi M.C."/>
            <person name="Llerena L.A."/>
            <person name="Carazzolle M.F."/>
            <person name="Queiroz V.L."/>
            <person name="Lunardi I."/>
            <person name="Zeidler A.F."/>
            <person name="Teixeira P.J."/>
            <person name="Mieczkowski P."/>
            <person name="Rincones J."/>
            <person name="Pereira G.A."/>
        </authorList>
    </citation>
    <scope>NUCLEOTIDE SEQUENCE [LARGE SCALE GENOMIC DNA]</scope>
    <source>
        <strain evidence="4">ATCC 4875 / DSM 20272 / JCM 6432 / NBRC 12425 / NCIMB 8070</strain>
    </source>
</reference>
<dbReference type="InterPro" id="IPR001110">
    <property type="entry name" value="UPF0012_CS"/>
</dbReference>
<dbReference type="Pfam" id="PF00795">
    <property type="entry name" value="CN_hydrolase"/>
    <property type="match status" value="1"/>
</dbReference>
<dbReference type="PROSITE" id="PS50263">
    <property type="entry name" value="CN_HYDROLASE"/>
    <property type="match status" value="1"/>
</dbReference>
<dbReference type="KEGG" id="pbo:PACID_03520"/>